<comment type="caution">
    <text evidence="2">The sequence shown here is derived from an EMBL/GenBank/DDBJ whole genome shotgun (WGS) entry which is preliminary data.</text>
</comment>
<gene>
    <name evidence="2" type="ORF">PoB_004163400</name>
</gene>
<evidence type="ECO:0000313" key="3">
    <source>
        <dbReference type="Proteomes" id="UP000735302"/>
    </source>
</evidence>
<evidence type="ECO:0000313" key="2">
    <source>
        <dbReference type="EMBL" id="GFO15129.1"/>
    </source>
</evidence>
<proteinExistence type="predicted"/>
<feature type="compositionally biased region" description="Polar residues" evidence="1">
    <location>
        <begin position="1"/>
        <end position="28"/>
    </location>
</feature>
<reference evidence="2 3" key="1">
    <citation type="journal article" date="2021" name="Elife">
        <title>Chloroplast acquisition without the gene transfer in kleptoplastic sea slugs, Plakobranchus ocellatus.</title>
        <authorList>
            <person name="Maeda T."/>
            <person name="Takahashi S."/>
            <person name="Yoshida T."/>
            <person name="Shimamura S."/>
            <person name="Takaki Y."/>
            <person name="Nagai Y."/>
            <person name="Toyoda A."/>
            <person name="Suzuki Y."/>
            <person name="Arimoto A."/>
            <person name="Ishii H."/>
            <person name="Satoh N."/>
            <person name="Nishiyama T."/>
            <person name="Hasebe M."/>
            <person name="Maruyama T."/>
            <person name="Minagawa J."/>
            <person name="Obokata J."/>
            <person name="Shigenobu S."/>
        </authorList>
    </citation>
    <scope>NUCLEOTIDE SEQUENCE [LARGE SCALE GENOMIC DNA]</scope>
</reference>
<dbReference type="AlphaFoldDB" id="A0AAV4B8V8"/>
<feature type="region of interest" description="Disordered" evidence="1">
    <location>
        <begin position="1"/>
        <end position="43"/>
    </location>
</feature>
<protein>
    <submittedName>
        <fullName evidence="2">Uncharacterized protein</fullName>
    </submittedName>
</protein>
<accession>A0AAV4B8V8</accession>
<keyword evidence="3" id="KW-1185">Reference proteome</keyword>
<dbReference type="EMBL" id="BLXT01004603">
    <property type="protein sequence ID" value="GFO15129.1"/>
    <property type="molecule type" value="Genomic_DNA"/>
</dbReference>
<name>A0AAV4B8V8_9GAST</name>
<sequence length="90" mass="10021">MKSLDTYSHSLSPTISMTNSPSAQQSTVPYKKAQKRKTTSTTASIMDEDCRSWRMIRNVGQKPHSVITENEVFIKIRISNGGAESTDKIS</sequence>
<organism evidence="2 3">
    <name type="scientific">Plakobranchus ocellatus</name>
    <dbReference type="NCBI Taxonomy" id="259542"/>
    <lineage>
        <taxon>Eukaryota</taxon>
        <taxon>Metazoa</taxon>
        <taxon>Spiralia</taxon>
        <taxon>Lophotrochozoa</taxon>
        <taxon>Mollusca</taxon>
        <taxon>Gastropoda</taxon>
        <taxon>Heterobranchia</taxon>
        <taxon>Euthyneura</taxon>
        <taxon>Panpulmonata</taxon>
        <taxon>Sacoglossa</taxon>
        <taxon>Placobranchoidea</taxon>
        <taxon>Plakobranchidae</taxon>
        <taxon>Plakobranchus</taxon>
    </lineage>
</organism>
<dbReference type="Proteomes" id="UP000735302">
    <property type="component" value="Unassembled WGS sequence"/>
</dbReference>
<evidence type="ECO:0000256" key="1">
    <source>
        <dbReference type="SAM" id="MobiDB-lite"/>
    </source>
</evidence>